<reference evidence="5 6" key="1">
    <citation type="submission" date="2018-10" db="EMBL/GenBank/DDBJ databases">
        <title>Improved assembly of the deer mouse Peromyscus maniculatus genome.</title>
        <authorList>
            <person name="Lassance J.-M."/>
            <person name="Hoekstra H.E."/>
        </authorList>
    </citation>
    <scope>NUCLEOTIDE SEQUENCE [LARGE SCALE GENOMIC DNA]</scope>
</reference>
<accession>A0A8C8TCY5</accession>
<feature type="region of interest" description="Disordered" evidence="4">
    <location>
        <begin position="1394"/>
        <end position="1429"/>
    </location>
</feature>
<feature type="compositionally biased region" description="Acidic residues" evidence="4">
    <location>
        <begin position="28"/>
        <end position="49"/>
    </location>
</feature>
<dbReference type="InterPro" id="IPR001611">
    <property type="entry name" value="Leu-rich_rpt"/>
</dbReference>
<proteinExistence type="predicted"/>
<dbReference type="Ensembl" id="ENSPEMT00000016053.2">
    <property type="protein sequence ID" value="ENSPEMP00000011862.2"/>
    <property type="gene ID" value="ENSPEMG00000012353.2"/>
</dbReference>
<organism evidence="5 6">
    <name type="scientific">Peromyscus maniculatus bairdii</name>
    <name type="common">Prairie deer mouse</name>
    <dbReference type="NCBI Taxonomy" id="230844"/>
    <lineage>
        <taxon>Eukaryota</taxon>
        <taxon>Metazoa</taxon>
        <taxon>Chordata</taxon>
        <taxon>Craniata</taxon>
        <taxon>Vertebrata</taxon>
        <taxon>Euteleostomi</taxon>
        <taxon>Mammalia</taxon>
        <taxon>Eutheria</taxon>
        <taxon>Euarchontoglires</taxon>
        <taxon>Glires</taxon>
        <taxon>Rodentia</taxon>
        <taxon>Myomorpha</taxon>
        <taxon>Muroidea</taxon>
        <taxon>Cricetidae</taxon>
        <taxon>Neotominae</taxon>
        <taxon>Peromyscus</taxon>
    </lineage>
</organism>
<feature type="coiled-coil region" evidence="3">
    <location>
        <begin position="215"/>
        <end position="282"/>
    </location>
</feature>
<dbReference type="InterPro" id="IPR000048">
    <property type="entry name" value="IQ_motif_EF-hand-BS"/>
</dbReference>
<keyword evidence="3" id="KW-0175">Coiled coil</keyword>
<dbReference type="Gene3D" id="1.20.5.190">
    <property type="match status" value="1"/>
</dbReference>
<dbReference type="SMART" id="SM00015">
    <property type="entry name" value="IQ"/>
    <property type="match status" value="3"/>
</dbReference>
<dbReference type="GeneTree" id="ENSGT00940000162858"/>
<feature type="region of interest" description="Disordered" evidence="4">
    <location>
        <begin position="680"/>
        <end position="713"/>
    </location>
</feature>
<feature type="compositionally biased region" description="Basic and acidic residues" evidence="4">
    <location>
        <begin position="328"/>
        <end position="376"/>
    </location>
</feature>
<feature type="region of interest" description="Disordered" evidence="4">
    <location>
        <begin position="321"/>
        <end position="376"/>
    </location>
</feature>
<dbReference type="PROSITE" id="PS50096">
    <property type="entry name" value="IQ"/>
    <property type="match status" value="3"/>
</dbReference>
<dbReference type="InterPro" id="IPR050836">
    <property type="entry name" value="SDS22/Internalin_LRR"/>
</dbReference>
<dbReference type="FunFam" id="3.80.10.10:FF:001142">
    <property type="entry name" value="Leucine-rich repeats and IQ motif containing 1"/>
    <property type="match status" value="1"/>
</dbReference>
<feature type="compositionally biased region" description="Polar residues" evidence="4">
    <location>
        <begin position="1305"/>
        <end position="1323"/>
    </location>
</feature>
<feature type="region of interest" description="Disordered" evidence="4">
    <location>
        <begin position="1230"/>
        <end position="1251"/>
    </location>
</feature>
<evidence type="ECO:0000256" key="2">
    <source>
        <dbReference type="ARBA" id="ARBA00022737"/>
    </source>
</evidence>
<protein>
    <submittedName>
        <fullName evidence="5">Leucine-rich repeats and IQ motif containing 1</fullName>
    </submittedName>
</protein>
<dbReference type="GO" id="GO:0006915">
    <property type="term" value="P:apoptotic process"/>
    <property type="evidence" value="ECO:0007669"/>
    <property type="project" value="Ensembl"/>
</dbReference>
<feature type="region of interest" description="Disordered" evidence="4">
    <location>
        <begin position="1553"/>
        <end position="1574"/>
    </location>
</feature>
<dbReference type="SUPFAM" id="SSF52058">
    <property type="entry name" value="L domain-like"/>
    <property type="match status" value="1"/>
</dbReference>
<dbReference type="Pfam" id="PF00612">
    <property type="entry name" value="IQ"/>
    <property type="match status" value="3"/>
</dbReference>
<evidence type="ECO:0000256" key="4">
    <source>
        <dbReference type="SAM" id="MobiDB-lite"/>
    </source>
</evidence>
<feature type="region of interest" description="Disordered" evidence="4">
    <location>
        <begin position="532"/>
        <end position="558"/>
    </location>
</feature>
<feature type="region of interest" description="Disordered" evidence="4">
    <location>
        <begin position="1305"/>
        <end position="1324"/>
    </location>
</feature>
<keyword evidence="2" id="KW-0677">Repeat</keyword>
<keyword evidence="6" id="KW-1185">Reference proteome</keyword>
<name>A0A8C8TCY5_PERMB</name>
<dbReference type="GO" id="GO:0007338">
    <property type="term" value="P:single fertilization"/>
    <property type="evidence" value="ECO:0007669"/>
    <property type="project" value="Ensembl"/>
</dbReference>
<feature type="region of interest" description="Disordered" evidence="4">
    <location>
        <begin position="21"/>
        <end position="49"/>
    </location>
</feature>
<feature type="region of interest" description="Disordered" evidence="4">
    <location>
        <begin position="1171"/>
        <end position="1191"/>
    </location>
</feature>
<dbReference type="SMART" id="SM00365">
    <property type="entry name" value="LRR_SD22"/>
    <property type="match status" value="5"/>
</dbReference>
<dbReference type="PANTHER" id="PTHR46652">
    <property type="entry name" value="LEUCINE-RICH REPEAT AND IQ DOMAIN-CONTAINING PROTEIN 1-RELATED"/>
    <property type="match status" value="1"/>
</dbReference>
<dbReference type="PROSITE" id="PS51450">
    <property type="entry name" value="LRR"/>
    <property type="match status" value="3"/>
</dbReference>
<evidence type="ECO:0000313" key="5">
    <source>
        <dbReference type="Ensembl" id="ENSPEMP00000011862.2"/>
    </source>
</evidence>
<dbReference type="CDD" id="cd23767">
    <property type="entry name" value="IQCD"/>
    <property type="match status" value="2"/>
</dbReference>
<dbReference type="Proteomes" id="UP000694547">
    <property type="component" value="Chromosome 18"/>
</dbReference>
<dbReference type="PANTHER" id="PTHR46652:SF7">
    <property type="entry name" value="LEUCINE-RICH REPEAT AND IQ DOMAIN-CONTAINING PROTEIN 1"/>
    <property type="match status" value="1"/>
</dbReference>
<dbReference type="GO" id="GO:0035234">
    <property type="term" value="P:ectopic germ cell programmed cell death"/>
    <property type="evidence" value="ECO:0007669"/>
    <property type="project" value="Ensembl"/>
</dbReference>
<feature type="region of interest" description="Disordered" evidence="4">
    <location>
        <begin position="1449"/>
        <end position="1479"/>
    </location>
</feature>
<feature type="compositionally biased region" description="Basic and acidic residues" evidence="4">
    <location>
        <begin position="540"/>
        <end position="557"/>
    </location>
</feature>
<dbReference type="Gene3D" id="3.80.10.10">
    <property type="entry name" value="Ribonuclease Inhibitor"/>
    <property type="match status" value="2"/>
</dbReference>
<reference evidence="5" key="3">
    <citation type="submission" date="2025-09" db="UniProtKB">
        <authorList>
            <consortium name="Ensembl"/>
        </authorList>
    </citation>
    <scope>IDENTIFICATION</scope>
</reference>
<evidence type="ECO:0000256" key="3">
    <source>
        <dbReference type="SAM" id="Coils"/>
    </source>
</evidence>
<sequence>MEDNDDSEAKLREEIEAELDKISISSLENDEVENDSESETQSDNSDTDLIELPESVLHCINVIKNKSKTAEELFLQDLEDTDVFSEYTECCSYGTVSNNHMHLRTGSAAESKANSEQLMKILSVIEKEEFMRSLTHSARSDSVSEPVIFDTPMEECILSDDADLSFGYFEVEERCRKSFEAWQDKQRELENKDKETLEAQSDLEKQKFQEDDEKRHCWIKQFEAEKEKLENLQKQDQDKMNDELHKEEKIWKEKYREHEERIRNLHLQMEEERTRLRELQEKEKTRLLNLQHNAAVKIQATYRGFITYRKYSPVIREQIENKKRKAQERKEKEAKIRQKQEERRRRIEEEQKIEEERKKKMLEERRRREREYEEKKSILRQEREEQRNREKMRPREDACQPLIISCALRKAEGHAKQPDVANVSKNKVAKAEELEDTNSKKQEAVCLVQQSNKRENVRKQLALTEPIGVKLKPSQAMLVESKMNAKNENLPKLKMNENLPKKQYSEKLVNQEINLENIDRKYELKNIDLKENVNTQGQGQERKSQTQKEENVDHGTKENVGQETQIMFGFKQEMSEEDKTGAQEIINDDQERLAEKVEKRDLTEQDRSLYEENYSSTISMQKDPLPLIFENPAPVERNVMLEDKEIDLKSKRIEEIPKDNVLTCDAVIMNSSALVHTEGNTNQQGFVSGKLAPSEEAGSHSANSHLVTEEGDCPKSEIKAIPEQWKQTKAERDSGLACSLSQVTVLSSVKERRLAWIKSFKPWSEIFEQNQLKEIIKKKRLVKCPANTMPPLDTSAILRHGPWNTLQQVTAITFQDLPGCSLSTLAECTNLQLLSLRRCGLTSLHGLSHCKKLKYIDAQENHIETINCENLENLCVVLLNKNLLTSIHGLDGCTNIQNLELSHNKITRISGLESLKYLQQLTVDHNQLISTKGLCEAPTIVYLDCSHNHLTDVDGIGNCGLLQIVKLQGNYLREPPSLKNHVLLRELHLDDNSILNVEGLSSCWLPLLKDLSISQNSLTTIVPLFHFVSLEKLDVSNNCLSDLTSVMCWFNACYSLRELCLTGNPVLQEINWRHSILKILPALRILNGDILKPHSDVHIEEYYHQDLEGLLTLCQYQLQEFNLLTDKYITQKGDILTLHAADKLCHYYENLMKLSNECRRAHEHGDVNIIKRTEPDSKKKHPAFSNTNSTLQNKDFRSWTDRYKADSPDTSENLMESASRFFPLNWEAPEERSQEKNMAQKNEQGRIGSPSTRRASFQEMKMADSPVNSHQNTEHIETSKAAVLIQAQWRSYVARRQINFSAETHPTTTEPLHNPFTNNQTTSNEERRKNIMNIQELREKAALHIQAVWKGFILRKKLAMALDALRNEESGEEYEEIDLEDFEYDEDALEKDWPVLDSTGFPSQTLPSSDQLPWPKNSQALKHDETSLPVPTRPAQAWLWNEKENLFSSEQTQLSSRSENRTLSRTPESNSSKKSLLQSEKEEKISEEWGFKDISTAQQMLKRAQKMKSKKLRKKLDPSVRLALFKKNNNEVSVTKPSKKTLLRRDGYFEVHTSSQDEEEDALSKPTTMNEKSERSHEYTYQWLHTQVGVPEATSSRALKCNHFLPELDPDVLNGGRVQLVARLVSREDTDLDLFSMTSGSALSVNREKKSQARRYSSGSSSKLWFPSELI</sequence>
<feature type="compositionally biased region" description="Polar residues" evidence="4">
    <location>
        <begin position="1400"/>
        <end position="1420"/>
    </location>
</feature>
<reference evidence="5" key="2">
    <citation type="submission" date="2025-08" db="UniProtKB">
        <authorList>
            <consortium name="Ensembl"/>
        </authorList>
    </citation>
    <scope>IDENTIFICATION</scope>
</reference>
<dbReference type="GO" id="GO:0010467">
    <property type="term" value="P:gene expression"/>
    <property type="evidence" value="ECO:0007669"/>
    <property type="project" value="Ensembl"/>
</dbReference>
<keyword evidence="1" id="KW-0433">Leucine-rich repeat</keyword>
<dbReference type="InterPro" id="IPR032675">
    <property type="entry name" value="LRR_dom_sf"/>
</dbReference>
<evidence type="ECO:0000313" key="6">
    <source>
        <dbReference type="Proteomes" id="UP000694547"/>
    </source>
</evidence>
<feature type="compositionally biased region" description="Polar residues" evidence="4">
    <location>
        <begin position="1449"/>
        <end position="1467"/>
    </location>
</feature>
<feature type="compositionally biased region" description="Low complexity" evidence="4">
    <location>
        <begin position="1468"/>
        <end position="1478"/>
    </location>
</feature>
<evidence type="ECO:0000256" key="1">
    <source>
        <dbReference type="ARBA" id="ARBA00022614"/>
    </source>
</evidence>
<dbReference type="FunFam" id="3.80.10.10:FF:001376">
    <property type="entry name" value="Leucine-rich repeats and IQ motif-containing 1"/>
    <property type="match status" value="1"/>
</dbReference>